<evidence type="ECO:0000259" key="2">
    <source>
        <dbReference type="SMART" id="SM00458"/>
    </source>
</evidence>
<dbReference type="PROSITE" id="PS50231">
    <property type="entry name" value="RICIN_B_LECTIN"/>
    <property type="match status" value="1"/>
</dbReference>
<proteinExistence type="predicted"/>
<dbReference type="Gene3D" id="2.80.10.50">
    <property type="match status" value="2"/>
</dbReference>
<organism evidence="3 4">
    <name type="scientific">Polymorphospora lycopeni</name>
    <dbReference type="NCBI Taxonomy" id="3140240"/>
    <lineage>
        <taxon>Bacteria</taxon>
        <taxon>Bacillati</taxon>
        <taxon>Actinomycetota</taxon>
        <taxon>Actinomycetes</taxon>
        <taxon>Micromonosporales</taxon>
        <taxon>Micromonosporaceae</taxon>
        <taxon>Polymorphospora</taxon>
    </lineage>
</organism>
<dbReference type="InterPro" id="IPR000772">
    <property type="entry name" value="Ricin_B_lectin"/>
</dbReference>
<evidence type="ECO:0000313" key="4">
    <source>
        <dbReference type="Proteomes" id="UP001582793"/>
    </source>
</evidence>
<dbReference type="SUPFAM" id="SSF50370">
    <property type="entry name" value="Ricin B-like lectins"/>
    <property type="match status" value="1"/>
</dbReference>
<dbReference type="SMART" id="SM00458">
    <property type="entry name" value="RICIN"/>
    <property type="match status" value="1"/>
</dbReference>
<evidence type="ECO:0000256" key="1">
    <source>
        <dbReference type="SAM" id="SignalP"/>
    </source>
</evidence>
<dbReference type="RefSeq" id="WP_375734222.1">
    <property type="nucleotide sequence ID" value="NZ_JBCGDC010000027.1"/>
</dbReference>
<evidence type="ECO:0000313" key="3">
    <source>
        <dbReference type="EMBL" id="MFB6393891.1"/>
    </source>
</evidence>
<dbReference type="Pfam" id="PF00652">
    <property type="entry name" value="Ricin_B_lectin"/>
    <property type="match status" value="1"/>
</dbReference>
<keyword evidence="4" id="KW-1185">Reference proteome</keyword>
<dbReference type="InterPro" id="IPR035992">
    <property type="entry name" value="Ricin_B-like_lectins"/>
</dbReference>
<name>A0ABV5CPF9_9ACTN</name>
<sequence length="206" mass="21744">MRKFRSLSIAALIGVMALSIASPAQAEPDSADSSRIAPSGSITATELAAMAADGPAQFHNRRTDKCMDLVGTGAGALGDPVIQYTCNSSTADNQRWYADIYAGGVTFSIRNEKSGLCLDLPGPGAAANGTALIQYTCRPGPTDNQMFQWYGDGKLLNVVSNKCIDVVGPGTGGNGTALVVYNCIDNDDQEWDWWPTSFRAQQPATS</sequence>
<dbReference type="Proteomes" id="UP001582793">
    <property type="component" value="Unassembled WGS sequence"/>
</dbReference>
<feature type="chain" id="PRO_5046161894" evidence="1">
    <location>
        <begin position="27"/>
        <end position="206"/>
    </location>
</feature>
<comment type="caution">
    <text evidence="3">The sequence shown here is derived from an EMBL/GenBank/DDBJ whole genome shotgun (WGS) entry which is preliminary data.</text>
</comment>
<dbReference type="CDD" id="cd00161">
    <property type="entry name" value="beta-trefoil_Ricin-like"/>
    <property type="match status" value="1"/>
</dbReference>
<reference evidence="3 4" key="1">
    <citation type="submission" date="2024-04" db="EMBL/GenBank/DDBJ databases">
        <title>Polymorphospora sp. isolated from Baiyangdian Lake in Xiong'an New Area.</title>
        <authorList>
            <person name="Zhang X."/>
            <person name="Liu J."/>
        </authorList>
    </citation>
    <scope>NUCLEOTIDE SEQUENCE [LARGE SCALE GENOMIC DNA]</scope>
    <source>
        <strain evidence="3 4">2-325</strain>
    </source>
</reference>
<feature type="signal peptide" evidence="1">
    <location>
        <begin position="1"/>
        <end position="26"/>
    </location>
</feature>
<keyword evidence="1" id="KW-0732">Signal</keyword>
<dbReference type="EMBL" id="JBCGDC010000027">
    <property type="protein sequence ID" value="MFB6393891.1"/>
    <property type="molecule type" value="Genomic_DNA"/>
</dbReference>
<accession>A0ABV5CPF9</accession>
<feature type="domain" description="Ricin B lectin" evidence="2">
    <location>
        <begin position="54"/>
        <end position="194"/>
    </location>
</feature>
<protein>
    <submittedName>
        <fullName evidence="3">RICIN domain-containing protein</fullName>
    </submittedName>
</protein>
<gene>
    <name evidence="3" type="ORF">AAFH96_12365</name>
</gene>